<name>A0ABR0Q384_GOSAR</name>
<sequence length="115" mass="12819">MTVRPLLLKLGTNPKGLFMWRDTRETLSSTIVMCLLSENDVTHNIGNTRGITFGGGIQVKYSNKGYGSGRKSGSNRNERKLNRIIRECGDHFKLVGSARVPLFDTMNSMVELINS</sequence>
<accession>A0ABR0Q384</accession>
<evidence type="ECO:0000313" key="2">
    <source>
        <dbReference type="Proteomes" id="UP001358586"/>
    </source>
</evidence>
<protein>
    <submittedName>
        <fullName evidence="1">Uncharacterized protein</fullName>
    </submittedName>
</protein>
<proteinExistence type="predicted"/>
<dbReference type="EMBL" id="JARKNE010000005">
    <property type="protein sequence ID" value="KAK5833681.1"/>
    <property type="molecule type" value="Genomic_DNA"/>
</dbReference>
<evidence type="ECO:0000313" key="1">
    <source>
        <dbReference type="EMBL" id="KAK5833681.1"/>
    </source>
</evidence>
<organism evidence="1 2">
    <name type="scientific">Gossypium arboreum</name>
    <name type="common">Tree cotton</name>
    <name type="synonym">Gossypium nanking</name>
    <dbReference type="NCBI Taxonomy" id="29729"/>
    <lineage>
        <taxon>Eukaryota</taxon>
        <taxon>Viridiplantae</taxon>
        <taxon>Streptophyta</taxon>
        <taxon>Embryophyta</taxon>
        <taxon>Tracheophyta</taxon>
        <taxon>Spermatophyta</taxon>
        <taxon>Magnoliopsida</taxon>
        <taxon>eudicotyledons</taxon>
        <taxon>Gunneridae</taxon>
        <taxon>Pentapetalae</taxon>
        <taxon>rosids</taxon>
        <taxon>malvids</taxon>
        <taxon>Malvales</taxon>
        <taxon>Malvaceae</taxon>
        <taxon>Malvoideae</taxon>
        <taxon>Gossypium</taxon>
    </lineage>
</organism>
<gene>
    <name evidence="1" type="ORF">PVK06_017534</name>
</gene>
<comment type="caution">
    <text evidence="1">The sequence shown here is derived from an EMBL/GenBank/DDBJ whole genome shotgun (WGS) entry which is preliminary data.</text>
</comment>
<dbReference type="Proteomes" id="UP001358586">
    <property type="component" value="Chromosome 5"/>
</dbReference>
<keyword evidence="2" id="KW-1185">Reference proteome</keyword>
<reference evidence="1 2" key="1">
    <citation type="submission" date="2023-03" db="EMBL/GenBank/DDBJ databases">
        <title>WGS of Gossypium arboreum.</title>
        <authorList>
            <person name="Yu D."/>
        </authorList>
    </citation>
    <scope>NUCLEOTIDE SEQUENCE [LARGE SCALE GENOMIC DNA]</scope>
    <source>
        <tissue evidence="1">Leaf</tissue>
    </source>
</reference>